<dbReference type="RefSeq" id="WP_204035965.1">
    <property type="nucleotide sequence ID" value="NZ_BOPC01000048.1"/>
</dbReference>
<accession>A0ABQ4JE64</accession>
<dbReference type="InterPro" id="IPR010982">
    <property type="entry name" value="Lambda_DNA-bd_dom_sf"/>
</dbReference>
<reference evidence="1 2" key="1">
    <citation type="submission" date="2021-01" db="EMBL/GenBank/DDBJ databases">
        <title>Whole genome shotgun sequence of Verrucosispora qiuiae NBRC 106684.</title>
        <authorList>
            <person name="Komaki H."/>
            <person name="Tamura T."/>
        </authorList>
    </citation>
    <scope>NUCLEOTIDE SEQUENCE [LARGE SCALE GENOMIC DNA]</scope>
    <source>
        <strain evidence="1 2">NBRC 106684</strain>
    </source>
</reference>
<sequence length="212" mass="22672">MNVAGRTLTPAVQKALTYWPGITHTQRPKPVDLAVLPPFFNDLLAELPWWNSNWQVTQVEAAYPREVASNHDRQKNAFTEVSVPGTLGSRAGQTLPFLGRVRFEGSRLLRFQAKIADTIIGPALAKAGAPEPHPFGAVLCKLMDNRGVSVKELALRTARAMSTINAARTGWHNPHPVLVGEIAGALGVPAADLAAIAGVDAPPGVPGDEWPT</sequence>
<dbReference type="Proteomes" id="UP000653076">
    <property type="component" value="Unassembled WGS sequence"/>
</dbReference>
<evidence type="ECO:0000313" key="1">
    <source>
        <dbReference type="EMBL" id="GIJ28454.1"/>
    </source>
</evidence>
<evidence type="ECO:0000313" key="2">
    <source>
        <dbReference type="Proteomes" id="UP000653076"/>
    </source>
</evidence>
<dbReference type="SUPFAM" id="SSF47413">
    <property type="entry name" value="lambda repressor-like DNA-binding domains"/>
    <property type="match status" value="1"/>
</dbReference>
<proteinExistence type="predicted"/>
<organism evidence="1 2">
    <name type="scientific">Micromonospora qiuiae</name>
    <dbReference type="NCBI Taxonomy" id="502268"/>
    <lineage>
        <taxon>Bacteria</taxon>
        <taxon>Bacillati</taxon>
        <taxon>Actinomycetota</taxon>
        <taxon>Actinomycetes</taxon>
        <taxon>Micromonosporales</taxon>
        <taxon>Micromonosporaceae</taxon>
        <taxon>Micromonospora</taxon>
    </lineage>
</organism>
<keyword evidence="2" id="KW-1185">Reference proteome</keyword>
<evidence type="ECO:0008006" key="3">
    <source>
        <dbReference type="Google" id="ProtNLM"/>
    </source>
</evidence>
<comment type="caution">
    <text evidence="1">The sequence shown here is derived from an EMBL/GenBank/DDBJ whole genome shotgun (WGS) entry which is preliminary data.</text>
</comment>
<gene>
    <name evidence="1" type="ORF">Vqi01_36160</name>
</gene>
<dbReference type="Gene3D" id="1.10.260.40">
    <property type="entry name" value="lambda repressor-like DNA-binding domains"/>
    <property type="match status" value="1"/>
</dbReference>
<protein>
    <recommendedName>
        <fullName evidence="3">XRE family transcriptional regulator</fullName>
    </recommendedName>
</protein>
<name>A0ABQ4JE64_9ACTN</name>
<dbReference type="EMBL" id="BOPC01000048">
    <property type="protein sequence ID" value="GIJ28454.1"/>
    <property type="molecule type" value="Genomic_DNA"/>
</dbReference>